<evidence type="ECO:0000256" key="5">
    <source>
        <dbReference type="ARBA" id="ARBA00046740"/>
    </source>
</evidence>
<dbReference type="GO" id="GO:0005840">
    <property type="term" value="C:ribosome"/>
    <property type="evidence" value="ECO:0007669"/>
    <property type="project" value="UniProtKB-KW"/>
</dbReference>
<comment type="caution">
    <text evidence="8">The sequence shown here is derived from an EMBL/GenBank/DDBJ whole genome shotgun (WGS) entry which is preliminary data.</text>
</comment>
<gene>
    <name evidence="6" type="primary">rpsH</name>
    <name evidence="8" type="ORF">COS99_00575</name>
</gene>
<evidence type="ECO:0000256" key="3">
    <source>
        <dbReference type="ARBA" id="ARBA00023274"/>
    </source>
</evidence>
<evidence type="ECO:0000256" key="6">
    <source>
        <dbReference type="HAMAP-Rule" id="MF_01302"/>
    </source>
</evidence>
<dbReference type="GO" id="GO:0019843">
    <property type="term" value="F:rRNA binding"/>
    <property type="evidence" value="ECO:0007669"/>
    <property type="project" value="UniProtKB-UniRule"/>
</dbReference>
<protein>
    <recommendedName>
        <fullName evidence="4 6">Small ribosomal subunit protein uS8</fullName>
    </recommendedName>
</protein>
<dbReference type="NCBIfam" id="NF001109">
    <property type="entry name" value="PRK00136.1"/>
    <property type="match status" value="1"/>
</dbReference>
<evidence type="ECO:0000256" key="7">
    <source>
        <dbReference type="RuleBase" id="RU003660"/>
    </source>
</evidence>
<name>A0A2J0L787_9BACT</name>
<comment type="similarity">
    <text evidence="1 6 7">Belongs to the universal ribosomal protein uS8 family.</text>
</comment>
<dbReference type="InterPro" id="IPR035987">
    <property type="entry name" value="Ribosomal_uS8_sf"/>
</dbReference>
<dbReference type="GO" id="GO:1990904">
    <property type="term" value="C:ribonucleoprotein complex"/>
    <property type="evidence" value="ECO:0007669"/>
    <property type="project" value="UniProtKB-KW"/>
</dbReference>
<keyword evidence="3 6" id="KW-0687">Ribonucleoprotein</keyword>
<keyword evidence="6" id="KW-0694">RNA-binding</keyword>
<dbReference type="GO" id="GO:0003735">
    <property type="term" value="F:structural constituent of ribosome"/>
    <property type="evidence" value="ECO:0007669"/>
    <property type="project" value="InterPro"/>
</dbReference>
<dbReference type="Proteomes" id="UP000230052">
    <property type="component" value="Unassembled WGS sequence"/>
</dbReference>
<keyword evidence="2 6" id="KW-0689">Ribosomal protein</keyword>
<dbReference type="HAMAP" id="MF_01302_B">
    <property type="entry name" value="Ribosomal_uS8_B"/>
    <property type="match status" value="1"/>
</dbReference>
<dbReference type="EMBL" id="PEWV01000008">
    <property type="protein sequence ID" value="PIU42387.1"/>
    <property type="molecule type" value="Genomic_DNA"/>
</dbReference>
<comment type="function">
    <text evidence="6">One of the primary rRNA binding proteins, it binds directly to 16S rRNA central domain where it helps coordinate assembly of the platform of the 30S subunit.</text>
</comment>
<dbReference type="AlphaFoldDB" id="A0A2J0L787"/>
<evidence type="ECO:0000256" key="2">
    <source>
        <dbReference type="ARBA" id="ARBA00022980"/>
    </source>
</evidence>
<reference evidence="8 9" key="1">
    <citation type="submission" date="2017-09" db="EMBL/GenBank/DDBJ databases">
        <title>Depth-based differentiation of microbial function through sediment-hosted aquifers and enrichment of novel symbionts in the deep terrestrial subsurface.</title>
        <authorList>
            <person name="Probst A.J."/>
            <person name="Ladd B."/>
            <person name="Jarett J.K."/>
            <person name="Geller-Mcgrath D.E."/>
            <person name="Sieber C.M."/>
            <person name="Emerson J.B."/>
            <person name="Anantharaman K."/>
            <person name="Thomas B.C."/>
            <person name="Malmstrom R."/>
            <person name="Stieglmeier M."/>
            <person name="Klingl A."/>
            <person name="Woyke T."/>
            <person name="Ryan C.M."/>
            <person name="Banfield J.F."/>
        </authorList>
    </citation>
    <scope>NUCLEOTIDE SEQUENCE [LARGE SCALE GENOMIC DNA]</scope>
    <source>
        <strain evidence="8">CG07_land_8_20_14_0_80_42_15</strain>
    </source>
</reference>
<dbReference type="PROSITE" id="PS00053">
    <property type="entry name" value="RIBOSOMAL_S8"/>
    <property type="match status" value="1"/>
</dbReference>
<dbReference type="Gene3D" id="3.30.1370.30">
    <property type="match status" value="1"/>
</dbReference>
<dbReference type="PANTHER" id="PTHR11758">
    <property type="entry name" value="40S RIBOSOMAL PROTEIN S15A"/>
    <property type="match status" value="1"/>
</dbReference>
<proteinExistence type="inferred from homology"/>
<evidence type="ECO:0000256" key="1">
    <source>
        <dbReference type="ARBA" id="ARBA00006471"/>
    </source>
</evidence>
<comment type="subunit">
    <text evidence="5 6">Part of the 30S ribosomal subunit. Contacts proteins S5 and S12.</text>
</comment>
<dbReference type="Gene3D" id="3.30.1490.10">
    <property type="match status" value="1"/>
</dbReference>
<organism evidence="8 9">
    <name type="scientific">Candidatus Aquitaenariimonas noxiae</name>
    <dbReference type="NCBI Taxonomy" id="1974741"/>
    <lineage>
        <taxon>Bacteria</taxon>
        <taxon>Pseudomonadati</taxon>
        <taxon>Candidatus Omnitrophota</taxon>
        <taxon>Candidatus Aquitaenariimonas</taxon>
    </lineage>
</organism>
<dbReference type="InterPro" id="IPR047863">
    <property type="entry name" value="Ribosomal_uS8_CS"/>
</dbReference>
<dbReference type="GO" id="GO:0005737">
    <property type="term" value="C:cytoplasm"/>
    <property type="evidence" value="ECO:0007669"/>
    <property type="project" value="UniProtKB-ARBA"/>
</dbReference>
<sequence length="132" mass="14729">MSVTDPIANMLTVIRNASRAGKETANVKASKLSEEIIKKLKAKKLISNYKKIEDNKQGILRVYLRFLNEKTPAITELKRISKPGLRRYVKKDEIPKVLGGMGFAIISTPKGLLTDEEARKQGIGGEVILHAW</sequence>
<dbReference type="GO" id="GO:0006412">
    <property type="term" value="P:translation"/>
    <property type="evidence" value="ECO:0007669"/>
    <property type="project" value="UniProtKB-UniRule"/>
</dbReference>
<keyword evidence="6" id="KW-0699">rRNA-binding</keyword>
<dbReference type="FunFam" id="3.30.1490.10:FF:000001">
    <property type="entry name" value="30S ribosomal protein S8"/>
    <property type="match status" value="1"/>
</dbReference>
<accession>A0A2J0L787</accession>
<evidence type="ECO:0000313" key="9">
    <source>
        <dbReference type="Proteomes" id="UP000230052"/>
    </source>
</evidence>
<dbReference type="Pfam" id="PF00410">
    <property type="entry name" value="Ribosomal_S8"/>
    <property type="match status" value="1"/>
</dbReference>
<dbReference type="SUPFAM" id="SSF56047">
    <property type="entry name" value="Ribosomal protein S8"/>
    <property type="match status" value="1"/>
</dbReference>
<dbReference type="InterPro" id="IPR000630">
    <property type="entry name" value="Ribosomal_uS8"/>
</dbReference>
<evidence type="ECO:0000313" key="8">
    <source>
        <dbReference type="EMBL" id="PIU42387.1"/>
    </source>
</evidence>
<evidence type="ECO:0000256" key="4">
    <source>
        <dbReference type="ARBA" id="ARBA00035258"/>
    </source>
</evidence>